<comment type="caution">
    <text evidence="3">The sequence shown here is derived from an EMBL/GenBank/DDBJ whole genome shotgun (WGS) entry which is preliminary data.</text>
</comment>
<feature type="signal peptide" evidence="2">
    <location>
        <begin position="1"/>
        <end position="25"/>
    </location>
</feature>
<dbReference type="EMBL" id="PJRS01000011">
    <property type="protein sequence ID" value="PLR27952.1"/>
    <property type="molecule type" value="Genomic_DNA"/>
</dbReference>
<dbReference type="AlphaFoldDB" id="A0A2N5DPF8"/>
<gene>
    <name evidence="3" type="ORF">SGCZBJ_06280</name>
</gene>
<protein>
    <recommendedName>
        <fullName evidence="5">Spore coat protein U domain-containing protein</fullName>
    </recommendedName>
</protein>
<evidence type="ECO:0000313" key="4">
    <source>
        <dbReference type="Proteomes" id="UP000234479"/>
    </source>
</evidence>
<feature type="compositionally biased region" description="Low complexity" evidence="1">
    <location>
        <begin position="164"/>
        <end position="183"/>
    </location>
</feature>
<feature type="region of interest" description="Disordered" evidence="1">
    <location>
        <begin position="155"/>
        <end position="183"/>
    </location>
</feature>
<dbReference type="Proteomes" id="UP000234479">
    <property type="component" value="Unassembled WGS sequence"/>
</dbReference>
<evidence type="ECO:0000256" key="1">
    <source>
        <dbReference type="SAM" id="MobiDB-lite"/>
    </source>
</evidence>
<accession>A0A2N5DPF8</accession>
<sequence length="197" mass="19414">MMRTYIVAAATAVAALLAIPAVSSAQTNVTVSTSVTNFCGIGLANVAGGNVAVANGARQKVTTLRMSCNAATGAKLTSSAANGDFKSPGGVLINYDWDLSVPEIPSLGFAAVDTWPGSPAIITNSGGYSQKLADGIYGDLFLNLCYNVPGGPGVGGTQGDPTNPGSSGCAASPSGPGAASAPAGTYTETFTFSLDPA</sequence>
<evidence type="ECO:0000313" key="3">
    <source>
        <dbReference type="EMBL" id="PLR27952.1"/>
    </source>
</evidence>
<evidence type="ECO:0008006" key="5">
    <source>
        <dbReference type="Google" id="ProtNLM"/>
    </source>
</evidence>
<feature type="chain" id="PRO_5014963282" description="Spore coat protein U domain-containing protein" evidence="2">
    <location>
        <begin position="26"/>
        <end position="197"/>
    </location>
</feature>
<keyword evidence="4" id="KW-1185">Reference proteome</keyword>
<proteinExistence type="predicted"/>
<keyword evidence="2" id="KW-0732">Signal</keyword>
<organism evidence="3 4">
    <name type="scientific">Caulobacter zeae</name>
    <dbReference type="NCBI Taxonomy" id="2055137"/>
    <lineage>
        <taxon>Bacteria</taxon>
        <taxon>Pseudomonadati</taxon>
        <taxon>Pseudomonadota</taxon>
        <taxon>Alphaproteobacteria</taxon>
        <taxon>Caulobacterales</taxon>
        <taxon>Caulobacteraceae</taxon>
        <taxon>Caulobacter</taxon>
    </lineage>
</organism>
<evidence type="ECO:0000256" key="2">
    <source>
        <dbReference type="SAM" id="SignalP"/>
    </source>
</evidence>
<reference evidence="3 4" key="1">
    <citation type="submission" date="2017-12" db="EMBL/GenBank/DDBJ databases">
        <title>The genome sequence of Caulobacter sp. 410.</title>
        <authorList>
            <person name="Gao J."/>
            <person name="Mao X."/>
            <person name="Sun J."/>
        </authorList>
    </citation>
    <scope>NUCLEOTIDE SEQUENCE [LARGE SCALE GENOMIC DNA]</scope>
    <source>
        <strain evidence="3 4">410</strain>
    </source>
</reference>
<name>A0A2N5DPF8_9CAUL</name>